<dbReference type="FunFam" id="1.10.246.20:FF:000003">
    <property type="entry name" value="Mediator of RNA polymerase II transcription subunit 15a"/>
    <property type="match status" value="1"/>
</dbReference>
<evidence type="ECO:0000313" key="5">
    <source>
        <dbReference type="EnsemblPlants" id="TraesCS4A02G315600.1"/>
    </source>
</evidence>
<dbReference type="PaxDb" id="4565-Traes_4AL_148C58509.1"/>
<feature type="compositionally biased region" description="Low complexity" evidence="3">
    <location>
        <begin position="132"/>
        <end position="173"/>
    </location>
</feature>
<feature type="compositionally biased region" description="Polar residues" evidence="3">
    <location>
        <begin position="315"/>
        <end position="334"/>
    </location>
</feature>
<dbReference type="Gene3D" id="1.10.246.20">
    <property type="entry name" value="Coactivator CBP, KIX domain"/>
    <property type="match status" value="1"/>
</dbReference>
<dbReference type="Pfam" id="PF16987">
    <property type="entry name" value="KIX_2"/>
    <property type="match status" value="1"/>
</dbReference>
<dbReference type="PANTHER" id="PTHR33137">
    <property type="entry name" value="MEDIATOR OF RNA POLYMERASE II TRANSCRIPTION SUBUNIT 15A-RELATED"/>
    <property type="match status" value="1"/>
</dbReference>
<dbReference type="Gramene" id="TraesARI4A03G02190250.1">
    <property type="protein sequence ID" value="TraesARI4A03G02190250.1"/>
    <property type="gene ID" value="TraesARI4A03G02190250"/>
</dbReference>
<gene>
    <name evidence="5" type="primary">LOC123087458</name>
</gene>
<name>A0A3B6HXU3_WHEAT</name>
<dbReference type="Gramene" id="TraesCS4A02G315600.1">
    <property type="protein sequence ID" value="TraesCS4A02G315600.1"/>
    <property type="gene ID" value="TraesCS4A02G315600"/>
</dbReference>
<keyword evidence="2" id="KW-0539">Nucleus</keyword>
<organism evidence="5">
    <name type="scientific">Triticum aestivum</name>
    <name type="common">Wheat</name>
    <dbReference type="NCBI Taxonomy" id="4565"/>
    <lineage>
        <taxon>Eukaryota</taxon>
        <taxon>Viridiplantae</taxon>
        <taxon>Streptophyta</taxon>
        <taxon>Embryophyta</taxon>
        <taxon>Tracheophyta</taxon>
        <taxon>Spermatophyta</taxon>
        <taxon>Magnoliopsida</taxon>
        <taxon>Liliopsida</taxon>
        <taxon>Poales</taxon>
        <taxon>Poaceae</taxon>
        <taxon>BOP clade</taxon>
        <taxon>Pooideae</taxon>
        <taxon>Triticodae</taxon>
        <taxon>Triticeae</taxon>
        <taxon>Triticinae</taxon>
        <taxon>Triticum</taxon>
    </lineage>
</organism>
<dbReference type="PANTHER" id="PTHR33137:SF4">
    <property type="entry name" value="MEDIATOR OF RNA POLYMERASE II TRANSCRIPTION SUBUNIT 15A-RELATED"/>
    <property type="match status" value="1"/>
</dbReference>
<dbReference type="Proteomes" id="UP000019116">
    <property type="component" value="Chromosome 4A"/>
</dbReference>
<dbReference type="Gramene" id="TraesCS4A03G0788900.1">
    <property type="protein sequence ID" value="TraesCS4A03G0788900.1.CDS"/>
    <property type="gene ID" value="TraesCS4A03G0788900"/>
</dbReference>
<reference evidence="5" key="1">
    <citation type="submission" date="2018-08" db="EMBL/GenBank/DDBJ databases">
        <authorList>
            <person name="Rossello M."/>
        </authorList>
    </citation>
    <scope>NUCLEOTIDE SEQUENCE [LARGE SCALE GENOMIC DNA]</scope>
    <source>
        <strain evidence="5">cv. Chinese Spring</strain>
    </source>
</reference>
<feature type="region of interest" description="Disordered" evidence="3">
    <location>
        <begin position="353"/>
        <end position="379"/>
    </location>
</feature>
<dbReference type="Gramene" id="TraesLDM4A03G02151110.1">
    <property type="protein sequence ID" value="TraesLDM4A03G02151110.1"/>
    <property type="gene ID" value="TraesLDM4A03G02151110"/>
</dbReference>
<dbReference type="GO" id="GO:0003713">
    <property type="term" value="F:transcription coactivator activity"/>
    <property type="evidence" value="ECO:0007669"/>
    <property type="project" value="InterPro"/>
</dbReference>
<feature type="compositionally biased region" description="Low complexity" evidence="3">
    <location>
        <begin position="278"/>
        <end position="314"/>
    </location>
</feature>
<dbReference type="KEGG" id="taes:123087458"/>
<evidence type="ECO:0000256" key="3">
    <source>
        <dbReference type="SAM" id="MobiDB-lite"/>
    </source>
</evidence>
<dbReference type="SUPFAM" id="SSF47040">
    <property type="entry name" value="Kix domain of CBP (creb binding protein)"/>
    <property type="match status" value="1"/>
</dbReference>
<feature type="domain" description="Mediator complex subunit 15 KIX" evidence="4">
    <location>
        <begin position="20"/>
        <end position="98"/>
    </location>
</feature>
<evidence type="ECO:0000313" key="6">
    <source>
        <dbReference type="Proteomes" id="UP000019116"/>
    </source>
</evidence>
<dbReference type="GeneID" id="123087458"/>
<dbReference type="InterPro" id="IPR036529">
    <property type="entry name" value="KIX_dom_sf"/>
</dbReference>
<feature type="region of interest" description="Disordered" evidence="3">
    <location>
        <begin position="100"/>
        <end position="173"/>
    </location>
</feature>
<dbReference type="InterPro" id="IPR044661">
    <property type="entry name" value="MED15a/b/c-like"/>
</dbReference>
<dbReference type="Gramene" id="TraesSTA4A03G02156570.1">
    <property type="protein sequence ID" value="TraesSTA4A03G02156570.1"/>
    <property type="gene ID" value="TraesSTA4A03G02156570"/>
</dbReference>
<accession>A0A3B6HXU3</accession>
<protein>
    <recommendedName>
        <fullName evidence="4">Mediator complex subunit 15 KIX domain-containing protein</fullName>
    </recommendedName>
</protein>
<dbReference type="Gramene" id="TraesMAC4A03G02150990.1">
    <property type="protein sequence ID" value="TraesMAC4A03G02150990.1"/>
    <property type="gene ID" value="TraesMAC4A03G02150990"/>
</dbReference>
<dbReference type="STRING" id="4565.A0A3B6HXU3"/>
<feature type="region of interest" description="Disordered" evidence="3">
    <location>
        <begin position="276"/>
        <end position="335"/>
    </location>
</feature>
<dbReference type="AlphaFoldDB" id="A0A3B6HXU3"/>
<evidence type="ECO:0000256" key="2">
    <source>
        <dbReference type="ARBA" id="ARBA00023242"/>
    </source>
</evidence>
<evidence type="ECO:0000259" key="4">
    <source>
        <dbReference type="Pfam" id="PF16987"/>
    </source>
</evidence>
<feature type="compositionally biased region" description="Low complexity" evidence="3">
    <location>
        <begin position="360"/>
        <end position="369"/>
    </location>
</feature>
<dbReference type="GO" id="GO:0031490">
    <property type="term" value="F:chromatin DNA binding"/>
    <property type="evidence" value="ECO:0000318"/>
    <property type="project" value="GO_Central"/>
</dbReference>
<proteinExistence type="predicted"/>
<comment type="subcellular location">
    <subcellularLocation>
        <location evidence="1">Nucleus</location>
    </subcellularLocation>
</comment>
<evidence type="ECO:0000256" key="1">
    <source>
        <dbReference type="ARBA" id="ARBA00004123"/>
    </source>
</evidence>
<dbReference type="SMR" id="A0A3B6HXU3"/>
<dbReference type="GO" id="GO:0005634">
    <property type="term" value="C:nucleus"/>
    <property type="evidence" value="ECO:0007669"/>
    <property type="project" value="UniProtKB-SubCell"/>
</dbReference>
<dbReference type="Gramene" id="TraesJUL4A03G02172200.1">
    <property type="protein sequence ID" value="TraesJUL4A03G02172200.1"/>
    <property type="gene ID" value="TraesJUL4A03G02172200"/>
</dbReference>
<dbReference type="InterPro" id="IPR036546">
    <property type="entry name" value="MED15_KIX"/>
</dbReference>
<keyword evidence="6" id="KW-1185">Reference proteome</keyword>
<reference evidence="5" key="2">
    <citation type="submission" date="2018-10" db="UniProtKB">
        <authorList>
            <consortium name="EnsemblPlants"/>
        </authorList>
    </citation>
    <scope>IDENTIFICATION</scope>
</reference>
<dbReference type="RefSeq" id="XP_044365411.1">
    <property type="nucleotide sequence ID" value="XM_044509476.1"/>
</dbReference>
<dbReference type="EnsemblPlants" id="TraesCS4A02G315600.1">
    <property type="protein sequence ID" value="TraesCS4A02G315600.1"/>
    <property type="gene ID" value="TraesCS4A02G315600"/>
</dbReference>
<dbReference type="OMA" id="HMLHTEA"/>
<sequence length="483" mass="55268">MDANWRPTQGPDPAAAAAVGDWRAQLQPEARSRVVNKILETLRKILPVSVPDELIELQEIARQFEDKIYTEATNQSDYVRKISLKMVSMETSRQLAPGNAQVIPNQNNSAPALPPQGGNQAQTSAIPLMSEQQSQQNQLNPVQQSVQSLLQQPQQTVGRQQRQAHPSIHQQPSLQSQQLNILLQQQQQQQQLMGHQPNLQQNGAVEMQEQQRLPVQSNNLLNVQQTQQMLNQQYMPLHQPHQLGSQAYMVSLQHQQLLGTVPNVSNMHRMHMLHTEAQQPQEQQHAQQPPMQPQSQHNQLQQSQQHLMSQFQSQPNQLQHQSGMQPQSSMQRRLQASGGMLLQQNNMDPIQAQRGLQEVSSSTSADSTAQTGDEDEDADYWQEEIYQMVKIMKDQYFADLSELFNKVCVKLQHVESMIRPPIPSEQYDRMKSFKTMLERILQMLQISKSIIQPAMRDRVPQYEKQIITILNCLRKPVQPQVQQ</sequence>